<protein>
    <submittedName>
        <fullName evidence="2">Glucan synthase</fullName>
    </submittedName>
</protein>
<dbReference type="OrthoDB" id="8610789at2"/>
<dbReference type="SUPFAM" id="SSF160631">
    <property type="entry name" value="SMI1/KNR4-like"/>
    <property type="match status" value="1"/>
</dbReference>
<dbReference type="EMBL" id="LXSL01000021">
    <property type="protein sequence ID" value="OAM27707.1"/>
    <property type="molecule type" value="Genomic_DNA"/>
</dbReference>
<organism evidence="2 3">
    <name type="scientific">Eikenella longinqua</name>
    <dbReference type="NCBI Taxonomy" id="1795827"/>
    <lineage>
        <taxon>Bacteria</taxon>
        <taxon>Pseudomonadati</taxon>
        <taxon>Pseudomonadota</taxon>
        <taxon>Betaproteobacteria</taxon>
        <taxon>Neisseriales</taxon>
        <taxon>Neisseriaceae</taxon>
        <taxon>Eikenella</taxon>
    </lineage>
</organism>
<dbReference type="RefSeq" id="WP_067592749.1">
    <property type="nucleotide sequence ID" value="NZ_LXSL01000021.1"/>
</dbReference>
<dbReference type="Gene3D" id="3.40.1580.10">
    <property type="entry name" value="SMI1/KNR4-like"/>
    <property type="match status" value="1"/>
</dbReference>
<proteinExistence type="predicted"/>
<accession>A0A1A9RVQ4</accession>
<gene>
    <name evidence="2" type="ORF">A7P95_06205</name>
</gene>
<dbReference type="PANTHER" id="PTHR47432">
    <property type="entry name" value="CELL WALL ASSEMBLY REGULATOR SMI1"/>
    <property type="match status" value="1"/>
</dbReference>
<name>A0A1A9RVQ4_9NEIS</name>
<dbReference type="Pfam" id="PF09346">
    <property type="entry name" value="SMI1_KNR4"/>
    <property type="match status" value="1"/>
</dbReference>
<dbReference type="InterPro" id="IPR051873">
    <property type="entry name" value="KNR4/SMI1_regulator"/>
</dbReference>
<dbReference type="STRING" id="1795827.A7P95_06205"/>
<dbReference type="PANTHER" id="PTHR47432:SF1">
    <property type="entry name" value="CELL WALL ASSEMBLY REGULATOR SMI1"/>
    <property type="match status" value="1"/>
</dbReference>
<comment type="caution">
    <text evidence="2">The sequence shown here is derived from an EMBL/GenBank/DDBJ whole genome shotgun (WGS) entry which is preliminary data.</text>
</comment>
<keyword evidence="3" id="KW-1185">Reference proteome</keyword>
<evidence type="ECO:0000259" key="1">
    <source>
        <dbReference type="SMART" id="SM00860"/>
    </source>
</evidence>
<dbReference type="InterPro" id="IPR037883">
    <property type="entry name" value="Knr4/Smi1-like_sf"/>
</dbReference>
<evidence type="ECO:0000313" key="2">
    <source>
        <dbReference type="EMBL" id="OAM27707.1"/>
    </source>
</evidence>
<dbReference type="AlphaFoldDB" id="A0A1A9RVQ4"/>
<sequence>MHTLLQRIITQLNILREQYPAAVAELGLNYTLNPDAGEADFARLEQTLGFPLPEDFKALYRAANGENGIAGVLLDQEWLSIERIIQEYGTWKSLFDDGSFQRPDHTDFGCSPEHPGIKPDFWWNPKWIPLTADGGGNGMMIDLDPAPSGTAGQIIQMWHDSPERSLEAPSLHALLAQFAQDLESGQYLLHEDYGLISQSEFKELEQHQSQTA</sequence>
<dbReference type="SMART" id="SM00860">
    <property type="entry name" value="SMI1_KNR4"/>
    <property type="match status" value="1"/>
</dbReference>
<reference evidence="3" key="1">
    <citation type="submission" date="2016-05" db="EMBL/GenBank/DDBJ databases">
        <title>Draft genome of Corynebacterium afermentans subsp. afermentans LCDC 88199T.</title>
        <authorList>
            <person name="Bernier A.-M."/>
            <person name="Bernard K."/>
        </authorList>
    </citation>
    <scope>NUCLEOTIDE SEQUENCE [LARGE SCALE GENOMIC DNA]</scope>
    <source>
        <strain evidence="3">NML02-A-017</strain>
    </source>
</reference>
<dbReference type="InterPro" id="IPR018958">
    <property type="entry name" value="Knr4/Smi1-like_dom"/>
</dbReference>
<feature type="domain" description="Knr4/Smi1-like" evidence="1">
    <location>
        <begin position="31"/>
        <end position="161"/>
    </location>
</feature>
<evidence type="ECO:0000313" key="3">
    <source>
        <dbReference type="Proteomes" id="UP000077885"/>
    </source>
</evidence>
<dbReference type="Proteomes" id="UP000077885">
    <property type="component" value="Unassembled WGS sequence"/>
</dbReference>